<protein>
    <submittedName>
        <fullName evidence="2">Rifampin ADP-ribosylating transferase</fullName>
    </submittedName>
</protein>
<name>A0A315ZNA8_9ACTN</name>
<evidence type="ECO:0000313" key="2">
    <source>
        <dbReference type="EMBL" id="PWJ46986.1"/>
    </source>
</evidence>
<dbReference type="GO" id="GO:0016740">
    <property type="term" value="F:transferase activity"/>
    <property type="evidence" value="ECO:0007669"/>
    <property type="project" value="UniProtKB-KW"/>
</dbReference>
<proteinExistence type="predicted"/>
<evidence type="ECO:0000313" key="3">
    <source>
        <dbReference type="Proteomes" id="UP000245469"/>
    </source>
</evidence>
<dbReference type="InterPro" id="IPR021975">
    <property type="entry name" value="Rifampin_Arr"/>
</dbReference>
<keyword evidence="3" id="KW-1185">Reference proteome</keyword>
<sequence length="166" mass="18124">MSARPVSTDDSSPQPRVPVTYERCDHVSGPFFHGTRVAVSVGDELVPGHRSAFRERALRHIYFTAKEETAVWGAELSTALSGEAEQPGGAGRGHVYVVEPLGPFEDDPNVTDKKFPGNPTQSYRTLHPLRVVGEVQDWPGHSPEVLQGMLDGLARLRAQGLDVIED</sequence>
<organism evidence="2 3">
    <name type="scientific">Quadrisphaera granulorum</name>
    <dbReference type="NCBI Taxonomy" id="317664"/>
    <lineage>
        <taxon>Bacteria</taxon>
        <taxon>Bacillati</taxon>
        <taxon>Actinomycetota</taxon>
        <taxon>Actinomycetes</taxon>
        <taxon>Kineosporiales</taxon>
        <taxon>Kineosporiaceae</taxon>
        <taxon>Quadrisphaera</taxon>
    </lineage>
</organism>
<dbReference type="EMBL" id="QGDQ01000043">
    <property type="protein sequence ID" value="PWJ46986.1"/>
    <property type="molecule type" value="Genomic_DNA"/>
</dbReference>
<dbReference type="AlphaFoldDB" id="A0A315ZNA8"/>
<dbReference type="Gene3D" id="3.20.170.40">
    <property type="entry name" value="Rifampin ADP-ribosyltransferase domain"/>
    <property type="match status" value="1"/>
</dbReference>
<dbReference type="NCBIfam" id="NF033144">
    <property type="entry name" value="rifampin_ARR"/>
    <property type="match status" value="1"/>
</dbReference>
<gene>
    <name evidence="2" type="ORF">BXY45_14323</name>
</gene>
<dbReference type="InterPro" id="IPR038611">
    <property type="entry name" value="Arr_sf"/>
</dbReference>
<reference evidence="2 3" key="1">
    <citation type="submission" date="2018-03" db="EMBL/GenBank/DDBJ databases">
        <title>Genomic Encyclopedia of Archaeal and Bacterial Type Strains, Phase II (KMG-II): from individual species to whole genera.</title>
        <authorList>
            <person name="Goeker M."/>
        </authorList>
    </citation>
    <scope>NUCLEOTIDE SEQUENCE [LARGE SCALE GENOMIC DNA]</scope>
    <source>
        <strain evidence="2 3">DSM 44889</strain>
    </source>
</reference>
<dbReference type="Pfam" id="PF12120">
    <property type="entry name" value="Arr-ms"/>
    <property type="match status" value="1"/>
</dbReference>
<evidence type="ECO:0000259" key="1">
    <source>
        <dbReference type="Pfam" id="PF12120"/>
    </source>
</evidence>
<keyword evidence="2" id="KW-0808">Transferase</keyword>
<accession>A0A315ZNA8</accession>
<feature type="domain" description="Rifampin ADP-ribosyltransferase" evidence="1">
    <location>
        <begin position="31"/>
        <end position="138"/>
    </location>
</feature>
<comment type="caution">
    <text evidence="2">The sequence shown here is derived from an EMBL/GenBank/DDBJ whole genome shotgun (WGS) entry which is preliminary data.</text>
</comment>
<dbReference type="Proteomes" id="UP000245469">
    <property type="component" value="Unassembled WGS sequence"/>
</dbReference>